<dbReference type="Proteomes" id="UP000790787">
    <property type="component" value="Chromosome 5"/>
</dbReference>
<protein>
    <submittedName>
        <fullName evidence="2">Laccase-15-like</fullName>
    </submittedName>
</protein>
<evidence type="ECO:0000313" key="1">
    <source>
        <dbReference type="Proteomes" id="UP000790787"/>
    </source>
</evidence>
<keyword evidence="1" id="KW-1185">Reference proteome</keyword>
<name>A0AC58ULP3_TOBAC</name>
<dbReference type="RefSeq" id="XP_075110414.1">
    <property type="nucleotide sequence ID" value="XM_075254313.1"/>
</dbReference>
<accession>A0AC58ULP3</accession>
<sequence length="674" mass="75591">MEYLPEFVSTSLRISCSVHLSGIWPASVGMVLEVSSSQWFGFSLCQIPPQLPVPGLSQLLSQPQSVCWFLPRQVVLSPLSVLLNHLVQRALVQVSQPVCFLEPSLTTSLGLCHYVESLPSTALGLDLLDLPECLQVKETSYQRLCESKNILTVNGQFPGPTIYARKGETIIVDVYNKGKSNITIHWHGVKQPRNPWSDGPEYITQCPIQPGSKFRQMLIFSDEEGTLWWHAHKEWDRATVHGAIVVYPKLGTTYPFPRPAAELTVVLGEWWKENIMLVYEQFITSGGQPIDSDAYTINGQPGDFYPCSKYETFKLEVECGKTYLLRIINAAMNEMLFFGIAEHKLTVVGTDGSYTKPLTRDFITITPGQTFDCILEANQKPGRYYMAARAYSSGVNVNFDNTTTTAIVEYKGNYDEYSSPPPLPYLPCYNDTLAAVDFSASLRSLASDDHPITVPTEVKDRLISTVSINAYPCPINGTNSTCQGPNGTRLAASMNNISFVNPSIDILEAYYYHIKGVLFGEKFPKFPPYVFNYTADVLPLRLEIPKSGTHVVMLKYNTTVELVFQGTNLVAGIDHPMHLHGFNFYTVGLGLGNFDERLDPLNYNLVDPPRQNTVAVPKRGWAAIRFKADNPGVWFLHCHFERHLTWGMKTVFIVREGDCPEEKLLPRPLDMPRC</sequence>
<reference evidence="2" key="2">
    <citation type="submission" date="2025-08" db="UniProtKB">
        <authorList>
            <consortium name="RefSeq"/>
        </authorList>
    </citation>
    <scope>IDENTIFICATION</scope>
    <source>
        <tissue evidence="2">Leaf</tissue>
    </source>
</reference>
<organism evidence="1 2">
    <name type="scientific">Nicotiana tabacum</name>
    <name type="common">Common tobacco</name>
    <dbReference type="NCBI Taxonomy" id="4097"/>
    <lineage>
        <taxon>Eukaryota</taxon>
        <taxon>Viridiplantae</taxon>
        <taxon>Streptophyta</taxon>
        <taxon>Embryophyta</taxon>
        <taxon>Tracheophyta</taxon>
        <taxon>Spermatophyta</taxon>
        <taxon>Magnoliopsida</taxon>
        <taxon>eudicotyledons</taxon>
        <taxon>Gunneridae</taxon>
        <taxon>Pentapetalae</taxon>
        <taxon>asterids</taxon>
        <taxon>lamiids</taxon>
        <taxon>Solanales</taxon>
        <taxon>Solanaceae</taxon>
        <taxon>Nicotianoideae</taxon>
        <taxon>Nicotianeae</taxon>
        <taxon>Nicotiana</taxon>
    </lineage>
</organism>
<gene>
    <name evidence="2" type="primary">LOC107804827</name>
</gene>
<reference evidence="1" key="1">
    <citation type="journal article" date="2014" name="Nat. Commun.">
        <title>The tobacco genome sequence and its comparison with those of tomato and potato.</title>
        <authorList>
            <person name="Sierro N."/>
            <person name="Battey J.N."/>
            <person name="Ouadi S."/>
            <person name="Bakaher N."/>
            <person name="Bovet L."/>
            <person name="Willig A."/>
            <person name="Goepfert S."/>
            <person name="Peitsch M.C."/>
            <person name="Ivanov N.V."/>
        </authorList>
    </citation>
    <scope>NUCLEOTIDE SEQUENCE [LARGE SCALE GENOMIC DNA]</scope>
</reference>
<evidence type="ECO:0000313" key="2">
    <source>
        <dbReference type="RefSeq" id="XP_075110414.1"/>
    </source>
</evidence>
<proteinExistence type="predicted"/>